<evidence type="ECO:0000256" key="1">
    <source>
        <dbReference type="ARBA" id="ARBA00004498"/>
    </source>
</evidence>
<dbReference type="Pfam" id="PF00053">
    <property type="entry name" value="EGF_laminin"/>
    <property type="match status" value="3"/>
</dbReference>
<keyword evidence="6 9" id="KW-1015">Disulfide bond</keyword>
<organism evidence="11 12">
    <name type="scientific">Aromia moschata</name>
    <dbReference type="NCBI Taxonomy" id="1265417"/>
    <lineage>
        <taxon>Eukaryota</taxon>
        <taxon>Metazoa</taxon>
        <taxon>Ecdysozoa</taxon>
        <taxon>Arthropoda</taxon>
        <taxon>Hexapoda</taxon>
        <taxon>Insecta</taxon>
        <taxon>Pterygota</taxon>
        <taxon>Neoptera</taxon>
        <taxon>Endopterygota</taxon>
        <taxon>Coleoptera</taxon>
        <taxon>Polyphaga</taxon>
        <taxon>Cucujiformia</taxon>
        <taxon>Chrysomeloidea</taxon>
        <taxon>Cerambycidae</taxon>
        <taxon>Cerambycinae</taxon>
        <taxon>Callichromatini</taxon>
        <taxon>Aromia</taxon>
    </lineage>
</organism>
<evidence type="ECO:0000313" key="12">
    <source>
        <dbReference type="Proteomes" id="UP001162162"/>
    </source>
</evidence>
<dbReference type="FunFam" id="2.10.25.10:FF:000135">
    <property type="entry name" value="Laminin subunit beta 4"/>
    <property type="match status" value="1"/>
</dbReference>
<dbReference type="CDD" id="cd00055">
    <property type="entry name" value="EGF_Lam"/>
    <property type="match status" value="3"/>
</dbReference>
<accession>A0AAV8Y808</accession>
<feature type="domain" description="Laminin EGF-like" evidence="10">
    <location>
        <begin position="100"/>
        <end position="146"/>
    </location>
</feature>
<comment type="caution">
    <text evidence="11">The sequence shown here is derived from an EMBL/GenBank/DDBJ whole genome shotgun (WGS) entry which is preliminary data.</text>
</comment>
<name>A0AAV8Y808_9CUCU</name>
<proteinExistence type="predicted"/>
<protein>
    <recommendedName>
        <fullName evidence="10">Laminin EGF-like domain-containing protein</fullName>
    </recommendedName>
</protein>
<feature type="domain" description="Laminin EGF-like" evidence="10">
    <location>
        <begin position="1"/>
        <end position="51"/>
    </location>
</feature>
<dbReference type="GO" id="GO:0005201">
    <property type="term" value="F:extracellular matrix structural constituent"/>
    <property type="evidence" value="ECO:0007669"/>
    <property type="project" value="TreeGrafter"/>
</dbReference>
<feature type="disulfide bond" evidence="9">
    <location>
        <begin position="121"/>
        <end position="130"/>
    </location>
</feature>
<keyword evidence="5" id="KW-0175">Coiled coil</keyword>
<dbReference type="PRINTS" id="PR00011">
    <property type="entry name" value="EGFLAMININ"/>
</dbReference>
<evidence type="ECO:0000256" key="2">
    <source>
        <dbReference type="ARBA" id="ARBA00022525"/>
    </source>
</evidence>
<keyword evidence="12" id="KW-1185">Reference proteome</keyword>
<evidence type="ECO:0000259" key="10">
    <source>
        <dbReference type="PROSITE" id="PS50027"/>
    </source>
</evidence>
<keyword evidence="2" id="KW-0964">Secreted</keyword>
<dbReference type="PROSITE" id="PS50027">
    <property type="entry name" value="EGF_LAM_2"/>
    <property type="match status" value="3"/>
</dbReference>
<feature type="disulfide bond" evidence="9">
    <location>
        <begin position="102"/>
        <end position="119"/>
    </location>
</feature>
<feature type="disulfide bond" evidence="9">
    <location>
        <begin position="54"/>
        <end position="71"/>
    </location>
</feature>
<dbReference type="GO" id="GO:0007411">
    <property type="term" value="P:axon guidance"/>
    <property type="evidence" value="ECO:0007669"/>
    <property type="project" value="TreeGrafter"/>
</dbReference>
<sequence length="185" mass="19865">MRVTSSALSSSAGDCDPNSGQCHCLPNVSGLRCDACIENYWKIASGEGCEPCACDLTGSISPQCNEFDGQCQCKSSFGGRQCNDCMPGFYGDPKVNCLKCECDHQGARTEQCNMQTGACVCLPGVGGYKCDRCDRGYIGNVPDCIPYTTLEIVDRASEIKKGGATEACTKEFEDIQIQLEEINNC</sequence>
<feature type="disulfide bond" evidence="9">
    <location>
        <begin position="24"/>
        <end position="33"/>
    </location>
</feature>
<evidence type="ECO:0000256" key="6">
    <source>
        <dbReference type="ARBA" id="ARBA00023157"/>
    </source>
</evidence>
<keyword evidence="7" id="KW-0325">Glycoprotein</keyword>
<dbReference type="AlphaFoldDB" id="A0AAV8Y808"/>
<dbReference type="GO" id="GO:0009887">
    <property type="term" value="P:animal organ morphogenesis"/>
    <property type="evidence" value="ECO:0007669"/>
    <property type="project" value="TreeGrafter"/>
</dbReference>
<dbReference type="SUPFAM" id="SSF57196">
    <property type="entry name" value="EGF/Laminin"/>
    <property type="match status" value="3"/>
</dbReference>
<dbReference type="Gene3D" id="2.10.25.10">
    <property type="entry name" value="Laminin"/>
    <property type="match status" value="3"/>
</dbReference>
<dbReference type="PANTHER" id="PTHR10574">
    <property type="entry name" value="NETRIN/LAMININ-RELATED"/>
    <property type="match status" value="1"/>
</dbReference>
<gene>
    <name evidence="11" type="ORF">NQ318_002476</name>
</gene>
<feature type="domain" description="Laminin EGF-like" evidence="10">
    <location>
        <begin position="52"/>
        <end position="99"/>
    </location>
</feature>
<feature type="disulfide bond" evidence="9">
    <location>
        <begin position="52"/>
        <end position="64"/>
    </location>
</feature>
<dbReference type="PROSITE" id="PS01248">
    <property type="entry name" value="EGF_LAM_1"/>
    <property type="match status" value="3"/>
</dbReference>
<keyword evidence="3" id="KW-0272">Extracellular matrix</keyword>
<reference evidence="11" key="1">
    <citation type="journal article" date="2023" name="Insect Mol. Biol.">
        <title>Genome sequencing provides insights into the evolution of gene families encoding plant cell wall-degrading enzymes in longhorned beetles.</title>
        <authorList>
            <person name="Shin N.R."/>
            <person name="Okamura Y."/>
            <person name="Kirsch R."/>
            <person name="Pauchet Y."/>
        </authorList>
    </citation>
    <scope>NUCLEOTIDE SEQUENCE</scope>
    <source>
        <strain evidence="11">AMC_N1</strain>
    </source>
</reference>
<evidence type="ECO:0000256" key="8">
    <source>
        <dbReference type="ARBA" id="ARBA00023292"/>
    </source>
</evidence>
<dbReference type="FunFam" id="2.10.25.10:FF:000101">
    <property type="entry name" value="Laminin subunit beta 1"/>
    <property type="match status" value="1"/>
</dbReference>
<dbReference type="PANTHER" id="PTHR10574:SF406">
    <property type="entry name" value="LAMININ SUBUNIT ALPHA 5"/>
    <property type="match status" value="1"/>
</dbReference>
<dbReference type="GO" id="GO:0005604">
    <property type="term" value="C:basement membrane"/>
    <property type="evidence" value="ECO:0007669"/>
    <property type="project" value="TreeGrafter"/>
</dbReference>
<dbReference type="EMBL" id="JAPWTK010000169">
    <property type="protein sequence ID" value="KAJ8947116.1"/>
    <property type="molecule type" value="Genomic_DNA"/>
</dbReference>
<dbReference type="InterPro" id="IPR050440">
    <property type="entry name" value="Laminin/Netrin_ECM"/>
</dbReference>
<evidence type="ECO:0000256" key="7">
    <source>
        <dbReference type="ARBA" id="ARBA00023180"/>
    </source>
</evidence>
<evidence type="ECO:0000313" key="11">
    <source>
        <dbReference type="EMBL" id="KAJ8947116.1"/>
    </source>
</evidence>
<evidence type="ECO:0000256" key="3">
    <source>
        <dbReference type="ARBA" id="ARBA00022530"/>
    </source>
</evidence>
<comment type="subcellular location">
    <subcellularLocation>
        <location evidence="1">Secreted</location>
        <location evidence="1">Extracellular space</location>
        <location evidence="1">Extracellular matrix</location>
    </subcellularLocation>
</comment>
<evidence type="ECO:0000256" key="9">
    <source>
        <dbReference type="PROSITE-ProRule" id="PRU00460"/>
    </source>
</evidence>
<feature type="disulfide bond" evidence="9">
    <location>
        <begin position="100"/>
        <end position="112"/>
    </location>
</feature>
<feature type="disulfide bond" evidence="9">
    <location>
        <begin position="73"/>
        <end position="82"/>
    </location>
</feature>
<dbReference type="SMART" id="SM00180">
    <property type="entry name" value="EGF_Lam"/>
    <property type="match status" value="3"/>
</dbReference>
<keyword evidence="4" id="KW-0677">Repeat</keyword>
<comment type="caution">
    <text evidence="9">Lacks conserved residue(s) required for the propagation of feature annotation.</text>
</comment>
<keyword evidence="8 9" id="KW-0424">Laminin EGF-like domain</keyword>
<dbReference type="FunFam" id="2.10.25.10:FF:000145">
    <property type="entry name" value="Laminin subunit beta 1"/>
    <property type="match status" value="1"/>
</dbReference>
<dbReference type="GO" id="GO:0009888">
    <property type="term" value="P:tissue development"/>
    <property type="evidence" value="ECO:0007669"/>
    <property type="project" value="TreeGrafter"/>
</dbReference>
<dbReference type="InterPro" id="IPR002049">
    <property type="entry name" value="LE_dom"/>
</dbReference>
<evidence type="ECO:0000256" key="4">
    <source>
        <dbReference type="ARBA" id="ARBA00022737"/>
    </source>
</evidence>
<evidence type="ECO:0000256" key="5">
    <source>
        <dbReference type="ARBA" id="ARBA00023054"/>
    </source>
</evidence>
<dbReference type="Proteomes" id="UP001162162">
    <property type="component" value="Unassembled WGS sequence"/>
</dbReference>